<dbReference type="PANTHER" id="PTHR30615:SF8">
    <property type="entry name" value="UPF0047 PROTEIN C4A8.02C"/>
    <property type="match status" value="1"/>
</dbReference>
<accession>A0A2Z4Y0Z7</accession>
<comment type="similarity">
    <text evidence="1">Belongs to the UPF0047 family.</text>
</comment>
<organism evidence="2 3">
    <name type="scientific">Sumerlaea chitinivorans</name>
    <dbReference type="NCBI Taxonomy" id="2250252"/>
    <lineage>
        <taxon>Bacteria</taxon>
        <taxon>Candidatus Sumerlaeota</taxon>
        <taxon>Candidatus Sumerlaeia</taxon>
        <taxon>Candidatus Sumerlaeales</taxon>
        <taxon>Candidatus Sumerlaeaceae</taxon>
        <taxon>Candidatus Sumerlaea</taxon>
    </lineage>
</organism>
<dbReference type="PANTHER" id="PTHR30615">
    <property type="entry name" value="UNCHARACTERIZED PROTEIN YJBQ-RELATED"/>
    <property type="match status" value="1"/>
</dbReference>
<dbReference type="Proteomes" id="UP000262583">
    <property type="component" value="Chromosome"/>
</dbReference>
<dbReference type="NCBIfam" id="TIGR00149">
    <property type="entry name" value="TIGR00149_YjbQ"/>
    <property type="match status" value="1"/>
</dbReference>
<dbReference type="InterPro" id="IPR001602">
    <property type="entry name" value="UPF0047_YjbQ-like"/>
</dbReference>
<name>A0A2Z4Y0Z7_SUMC1</name>
<dbReference type="SUPFAM" id="SSF111038">
    <property type="entry name" value="YjbQ-like"/>
    <property type="match status" value="1"/>
</dbReference>
<dbReference type="InterPro" id="IPR035917">
    <property type="entry name" value="YjbQ-like_sf"/>
</dbReference>
<dbReference type="Pfam" id="PF01894">
    <property type="entry name" value="YjbQ"/>
    <property type="match status" value="1"/>
</dbReference>
<dbReference type="EMBL" id="CP030759">
    <property type="protein sequence ID" value="AXA34857.1"/>
    <property type="molecule type" value="Genomic_DNA"/>
</dbReference>
<gene>
    <name evidence="2" type="ORF">BRCON_0080</name>
</gene>
<dbReference type="PIRSF" id="PIRSF004681">
    <property type="entry name" value="UCP004681"/>
    <property type="match status" value="1"/>
</dbReference>
<reference evidence="2 3" key="1">
    <citation type="submission" date="2018-05" db="EMBL/GenBank/DDBJ databases">
        <title>A metagenomic window into the 2 km-deep terrestrial subsurface aquifer revealed taxonomically and functionally diverse microbial community comprising novel uncultured bacterial lineages.</title>
        <authorList>
            <person name="Kadnikov V.V."/>
            <person name="Mardanov A.V."/>
            <person name="Beletsky A.V."/>
            <person name="Banks D."/>
            <person name="Pimenov N.V."/>
            <person name="Frank Y.A."/>
            <person name="Karnachuk O.V."/>
            <person name="Ravin N.V."/>
        </authorList>
    </citation>
    <scope>NUCLEOTIDE SEQUENCE [LARGE SCALE GENOMIC DNA]</scope>
    <source>
        <strain evidence="2">BY</strain>
    </source>
</reference>
<dbReference type="AlphaFoldDB" id="A0A2Z4Y0Z7"/>
<proteinExistence type="inferred from homology"/>
<dbReference type="PROSITE" id="PS01314">
    <property type="entry name" value="UPF0047"/>
    <property type="match status" value="1"/>
</dbReference>
<dbReference type="Gene3D" id="2.60.120.460">
    <property type="entry name" value="YjbQ-like"/>
    <property type="match status" value="1"/>
</dbReference>
<evidence type="ECO:0000256" key="1">
    <source>
        <dbReference type="ARBA" id="ARBA00005534"/>
    </source>
</evidence>
<protein>
    <submittedName>
        <fullName evidence="2">UPF0047 protein Bsu YugU</fullName>
    </submittedName>
</protein>
<dbReference type="KEGG" id="schv:BRCON_0080"/>
<evidence type="ECO:0000313" key="3">
    <source>
        <dbReference type="Proteomes" id="UP000262583"/>
    </source>
</evidence>
<sequence length="138" mass="15430">MLRQFTVRTHRRTEFIDITAQVRSAIQESGVREGICVVYCPHTTGAITVNEHADPDVVSDLGMALGRIAPHGWDYQHAEGNSDSHIQCSLVGPSQTLIIHEGQLLLGTWQGVFFCEFDGPRQRHFYVKILGDGERKLS</sequence>
<evidence type="ECO:0000313" key="2">
    <source>
        <dbReference type="EMBL" id="AXA34857.1"/>
    </source>
</evidence>